<dbReference type="GO" id="GO:0005634">
    <property type="term" value="C:nucleus"/>
    <property type="evidence" value="ECO:0007669"/>
    <property type="project" value="UniProtKB-SubCell"/>
</dbReference>
<dbReference type="GO" id="GO:0051301">
    <property type="term" value="P:cell division"/>
    <property type="evidence" value="ECO:0007669"/>
    <property type="project" value="UniProtKB-KW"/>
</dbReference>
<organism evidence="10 11">
    <name type="scientific">Heracleum sosnowskyi</name>
    <dbReference type="NCBI Taxonomy" id="360622"/>
    <lineage>
        <taxon>Eukaryota</taxon>
        <taxon>Viridiplantae</taxon>
        <taxon>Streptophyta</taxon>
        <taxon>Embryophyta</taxon>
        <taxon>Tracheophyta</taxon>
        <taxon>Spermatophyta</taxon>
        <taxon>Magnoliopsida</taxon>
        <taxon>eudicotyledons</taxon>
        <taxon>Gunneridae</taxon>
        <taxon>Pentapetalae</taxon>
        <taxon>asterids</taxon>
        <taxon>campanulids</taxon>
        <taxon>Apiales</taxon>
        <taxon>Apiaceae</taxon>
        <taxon>Apioideae</taxon>
        <taxon>apioid superclade</taxon>
        <taxon>Tordylieae</taxon>
        <taxon>Tordyliinae</taxon>
        <taxon>Heracleum</taxon>
    </lineage>
</organism>
<gene>
    <name evidence="10" type="ORF">POM88_020522</name>
</gene>
<feature type="compositionally biased region" description="Basic residues" evidence="8">
    <location>
        <begin position="623"/>
        <end position="634"/>
    </location>
</feature>
<feature type="compositionally biased region" description="Basic and acidic residues" evidence="8">
    <location>
        <begin position="394"/>
        <end position="414"/>
    </location>
</feature>
<proteinExistence type="predicted"/>
<dbReference type="SUPFAM" id="SSF48371">
    <property type="entry name" value="ARM repeat"/>
    <property type="match status" value="1"/>
</dbReference>
<keyword evidence="5" id="KW-0234">DNA repair</keyword>
<evidence type="ECO:0000256" key="4">
    <source>
        <dbReference type="ARBA" id="ARBA00022776"/>
    </source>
</evidence>
<dbReference type="PANTHER" id="PTHR12663:SF3">
    <property type="entry name" value="SISTER CHROMATID COHESION PROTEIN PDS5 HOMOLOG C"/>
    <property type="match status" value="1"/>
</dbReference>
<feature type="compositionally biased region" description="Basic and acidic residues" evidence="8">
    <location>
        <begin position="520"/>
        <end position="534"/>
    </location>
</feature>
<comment type="subcellular location">
    <subcellularLocation>
        <location evidence="1">Nucleus</location>
    </subcellularLocation>
</comment>
<keyword evidence="4" id="KW-0498">Mitosis</keyword>
<evidence type="ECO:0000313" key="11">
    <source>
        <dbReference type="Proteomes" id="UP001237642"/>
    </source>
</evidence>
<dbReference type="SMART" id="SM00333">
    <property type="entry name" value="TUDOR"/>
    <property type="match status" value="1"/>
</dbReference>
<dbReference type="Pfam" id="PF20168">
    <property type="entry name" value="PDS5"/>
    <property type="match status" value="1"/>
</dbReference>
<dbReference type="GO" id="GO:0006281">
    <property type="term" value="P:DNA repair"/>
    <property type="evidence" value="ECO:0007669"/>
    <property type="project" value="UniProtKB-KW"/>
</dbReference>
<dbReference type="InterPro" id="IPR016024">
    <property type="entry name" value="ARM-type_fold"/>
</dbReference>
<feature type="compositionally biased region" description="Acidic residues" evidence="8">
    <location>
        <begin position="873"/>
        <end position="882"/>
    </location>
</feature>
<dbReference type="CDD" id="cd20404">
    <property type="entry name" value="Tudor_Agenet_AtEML-like"/>
    <property type="match status" value="1"/>
</dbReference>
<dbReference type="InterPro" id="IPR039776">
    <property type="entry name" value="Pds5"/>
</dbReference>
<dbReference type="EMBL" id="JAUIZM010000005">
    <property type="protein sequence ID" value="KAK1382787.1"/>
    <property type="molecule type" value="Genomic_DNA"/>
</dbReference>
<feature type="compositionally biased region" description="Basic and acidic residues" evidence="8">
    <location>
        <begin position="580"/>
        <end position="596"/>
    </location>
</feature>
<comment type="caution">
    <text evidence="10">The sequence shown here is derived from an EMBL/GenBank/DDBJ whole genome shotgun (WGS) entry which is preliminary data.</text>
</comment>
<dbReference type="Gene3D" id="2.30.30.140">
    <property type="match status" value="1"/>
</dbReference>
<dbReference type="PANTHER" id="PTHR12663">
    <property type="entry name" value="ANDROGEN INDUCED INHIBITOR OF PROLIFERATION AS3 / PDS5-RELATED"/>
    <property type="match status" value="1"/>
</dbReference>
<evidence type="ECO:0000256" key="8">
    <source>
        <dbReference type="SAM" id="MobiDB-lite"/>
    </source>
</evidence>
<feature type="region of interest" description="Disordered" evidence="8">
    <location>
        <begin position="320"/>
        <end position="806"/>
    </location>
</feature>
<evidence type="ECO:0000259" key="9">
    <source>
        <dbReference type="SMART" id="SM00333"/>
    </source>
</evidence>
<feature type="compositionally biased region" description="Low complexity" evidence="8">
    <location>
        <begin position="1014"/>
        <end position="1026"/>
    </location>
</feature>
<evidence type="ECO:0000256" key="1">
    <source>
        <dbReference type="ARBA" id="ARBA00004123"/>
    </source>
</evidence>
<feature type="domain" description="Tudor" evidence="9">
    <location>
        <begin position="813"/>
        <end position="871"/>
    </location>
</feature>
<keyword evidence="3" id="KW-0227">DNA damage</keyword>
<feature type="compositionally biased region" description="Polar residues" evidence="8">
    <location>
        <begin position="547"/>
        <end position="556"/>
    </location>
</feature>
<feature type="compositionally biased region" description="Basic and acidic residues" evidence="8">
    <location>
        <begin position="609"/>
        <end position="622"/>
    </location>
</feature>
<evidence type="ECO:0000256" key="7">
    <source>
        <dbReference type="ARBA" id="ARBA00023306"/>
    </source>
</evidence>
<accession>A0AAD8MRZ1</accession>
<dbReference type="Proteomes" id="UP001237642">
    <property type="component" value="Unassembled WGS sequence"/>
</dbReference>
<dbReference type="InterPro" id="IPR002999">
    <property type="entry name" value="Tudor"/>
</dbReference>
<evidence type="ECO:0000256" key="5">
    <source>
        <dbReference type="ARBA" id="ARBA00023204"/>
    </source>
</evidence>
<protein>
    <recommendedName>
        <fullName evidence="9">Tudor domain-containing protein</fullName>
    </recommendedName>
</protein>
<feature type="compositionally biased region" description="Acidic residues" evidence="8">
    <location>
        <begin position="656"/>
        <end position="665"/>
    </location>
</feature>
<evidence type="ECO:0000313" key="10">
    <source>
        <dbReference type="EMBL" id="KAK1382787.1"/>
    </source>
</evidence>
<keyword evidence="7" id="KW-0131">Cell cycle</keyword>
<dbReference type="GO" id="GO:0000785">
    <property type="term" value="C:chromatin"/>
    <property type="evidence" value="ECO:0007669"/>
    <property type="project" value="TreeGrafter"/>
</dbReference>
<dbReference type="GO" id="GO:0007064">
    <property type="term" value="P:mitotic sister chromatid cohesion"/>
    <property type="evidence" value="ECO:0007669"/>
    <property type="project" value="InterPro"/>
</dbReference>
<feature type="compositionally biased region" description="Acidic residues" evidence="8">
    <location>
        <begin position="946"/>
        <end position="956"/>
    </location>
</feature>
<evidence type="ECO:0000256" key="6">
    <source>
        <dbReference type="ARBA" id="ARBA00023242"/>
    </source>
</evidence>
<name>A0AAD8MRZ1_9APIA</name>
<feature type="region of interest" description="Disordered" evidence="8">
    <location>
        <begin position="873"/>
        <end position="1053"/>
    </location>
</feature>
<reference evidence="10" key="2">
    <citation type="submission" date="2023-05" db="EMBL/GenBank/DDBJ databases">
        <authorList>
            <person name="Schelkunov M.I."/>
        </authorList>
    </citation>
    <scope>NUCLEOTIDE SEQUENCE</scope>
    <source>
        <strain evidence="10">Hsosn_3</strain>
        <tissue evidence="10">Leaf</tissue>
    </source>
</reference>
<evidence type="ECO:0000256" key="3">
    <source>
        <dbReference type="ARBA" id="ARBA00022763"/>
    </source>
</evidence>
<dbReference type="SUPFAM" id="SSF63748">
    <property type="entry name" value="Tudor/PWWP/MBT"/>
    <property type="match status" value="1"/>
</dbReference>
<keyword evidence="6" id="KW-0539">Nucleus</keyword>
<evidence type="ECO:0000256" key="2">
    <source>
        <dbReference type="ARBA" id="ARBA00022618"/>
    </source>
</evidence>
<dbReference type="GO" id="GO:0035825">
    <property type="term" value="P:homologous recombination"/>
    <property type="evidence" value="ECO:0007669"/>
    <property type="project" value="UniProtKB-ARBA"/>
</dbReference>
<keyword evidence="2" id="KW-0132">Cell division</keyword>
<reference evidence="10" key="1">
    <citation type="submission" date="2023-02" db="EMBL/GenBank/DDBJ databases">
        <title>Genome of toxic invasive species Heracleum sosnowskyi carries increased number of genes despite the absence of recent whole-genome duplications.</title>
        <authorList>
            <person name="Schelkunov M."/>
            <person name="Shtratnikova V."/>
            <person name="Makarenko M."/>
            <person name="Klepikova A."/>
            <person name="Omelchenko D."/>
            <person name="Novikova G."/>
            <person name="Obukhova E."/>
            <person name="Bogdanov V."/>
            <person name="Penin A."/>
            <person name="Logacheva M."/>
        </authorList>
    </citation>
    <scope>NUCLEOTIDE SEQUENCE</scope>
    <source>
        <strain evidence="10">Hsosn_3</strain>
        <tissue evidence="10">Leaf</tissue>
    </source>
</reference>
<feature type="compositionally biased region" description="Polar residues" evidence="8">
    <location>
        <begin position="509"/>
        <end position="519"/>
    </location>
</feature>
<feature type="compositionally biased region" description="Basic and acidic residues" evidence="8">
    <location>
        <begin position="714"/>
        <end position="729"/>
    </location>
</feature>
<sequence length="1053" mass="115126">MEKELAEKLRDAGSRLERFPSDVDQLLSLLHEIVSLLEKVDQSPSELIQNGYSKLMKALLAEQLLRHTDGDVQVSVASCISEITRITAPEAPYEDDRMKEVFQLIVSSFANLSNKSSRSYDKCASILQTVAKIRSCVVMLDLECDGLISEMFQHFICSIRDDHPKNIFESMETIMTVVLEESEDVPVELLMPILASLRTENEEIPAIARKLGESVLTKSADKLKPFLEQAVEFSGLSLDGYSKVVATICNGSNGEVELDDVNVPKEQVAGEKKLTSTSSDGMTQVPREVPAKSVNNNGVTDTVDGEILNVSDLLKKPDEANLSTKPLDTNTKKVDKDDLDTGNLAKVDAKQERTTKKRGRKPYSTKATEPSYIDGDKEAEASVEETDGSPVLVKDTHDQLDEDLHASPNKEEPPRSLPELLDGEVNVSSLSPNKSVPDESPSEKVGVLKKKDALAQELASVDSAPKNITDGTSGTEIEPERHLENKNLNSAQEDAPSVDSAPAEAADVNTDSEIKPQNQSEKKENFAEEHEPSKKLPSVIAAAADGNSDSEINAQELSRKNNGDSGQDDELSEDLLSPKLSDRSCDSEKLSGKEKVNLSQEDVEPVSLKVDDEISDLKEKPQRRPGKKAIRTKKGTSCIKKGNMLEGGGASKLDTEENNVEEEELTQSAKEGDRSELATKPLVQSSREIASGRKGRPLKKSDKVDVLETNLSNKKHEMTNKEGNRRDLQTDGNESGSETEALLQSGKEKTSIPAEKTRKKSGKGYVSDTKLSGKKEVKTNMNKDSPEKDHSKRTVHSKRKREISGDMGDVEYGANLVGAKVKIWWPDDKQYYEGIIESFDIKKKKHKVSYTDGDEEVLALQKEMWKFVDDATVQEEMNEDSSPDSSAKSRSWKKAKRNSEKSSNKKQMGASRRRGEAAATNKAKRTVTRSGEKDDSRSETTGGSEENWESDDESMDDVLGPASKSKENESKGKSKPGTPKTVTKSKDKTPRSGNASKGTGKAKSSLSKLEESSNLKGKSSGSGKASETNKVKSANTSKVGKSGGKSGNKRKRG</sequence>
<keyword evidence="11" id="KW-1185">Reference proteome</keyword>
<dbReference type="AlphaFoldDB" id="A0AAD8MRZ1"/>